<dbReference type="Gene3D" id="2.170.130.10">
    <property type="entry name" value="TonB-dependent receptor, plug domain"/>
    <property type="match status" value="1"/>
</dbReference>
<feature type="domain" description="TonB-dependent receptor plug" evidence="12">
    <location>
        <begin position="114"/>
        <end position="224"/>
    </location>
</feature>
<dbReference type="InterPro" id="IPR023997">
    <property type="entry name" value="TonB-dep_OMP_SusC/RagA_CS"/>
</dbReference>
<evidence type="ECO:0000313" key="13">
    <source>
        <dbReference type="EMBL" id="EID76788.1"/>
    </source>
</evidence>
<feature type="chain" id="PRO_5003636224" evidence="10">
    <location>
        <begin position="22"/>
        <end position="970"/>
    </location>
</feature>
<evidence type="ECO:0000256" key="5">
    <source>
        <dbReference type="ARBA" id="ARBA00023077"/>
    </source>
</evidence>
<evidence type="ECO:0000313" key="14">
    <source>
        <dbReference type="Proteomes" id="UP000005938"/>
    </source>
</evidence>
<dbReference type="InterPro" id="IPR008969">
    <property type="entry name" value="CarboxyPept-like_regulatory"/>
</dbReference>
<dbReference type="AlphaFoldDB" id="I0WK72"/>
<reference evidence="13 14" key="1">
    <citation type="journal article" date="2012" name="J. Bacteriol.">
        <title>Genome Sequence of the Halotolerant Bacterium Imtechella halotolerans K1T.</title>
        <authorList>
            <person name="Kumar S."/>
            <person name="Vikram S."/>
            <person name="Subramanian S."/>
            <person name="Raghava G.P."/>
            <person name="Pinnaka A.K."/>
        </authorList>
    </citation>
    <scope>NUCLEOTIDE SEQUENCE [LARGE SCALE GENOMIC DNA]</scope>
    <source>
        <strain evidence="13 14">K1</strain>
    </source>
</reference>
<dbReference type="PATRIC" id="fig|946077.3.peg.440"/>
<evidence type="ECO:0000256" key="4">
    <source>
        <dbReference type="ARBA" id="ARBA00022692"/>
    </source>
</evidence>
<proteinExistence type="inferred from homology"/>
<dbReference type="SUPFAM" id="SSF56935">
    <property type="entry name" value="Porins"/>
    <property type="match status" value="1"/>
</dbReference>
<keyword evidence="5 9" id="KW-0798">TonB box</keyword>
<dbReference type="InterPro" id="IPR023996">
    <property type="entry name" value="TonB-dep_OMP_SusC/RagA"/>
</dbReference>
<comment type="caution">
    <text evidence="13">The sequence shown here is derived from an EMBL/GenBank/DDBJ whole genome shotgun (WGS) entry which is preliminary data.</text>
</comment>
<dbReference type="InterPro" id="IPR039426">
    <property type="entry name" value="TonB-dep_rcpt-like"/>
</dbReference>
<dbReference type="InterPro" id="IPR000531">
    <property type="entry name" value="Beta-barrel_TonB"/>
</dbReference>
<evidence type="ECO:0000259" key="12">
    <source>
        <dbReference type="Pfam" id="PF07715"/>
    </source>
</evidence>
<dbReference type="FunFam" id="2.60.40.1120:FF:000003">
    <property type="entry name" value="Outer membrane protein Omp121"/>
    <property type="match status" value="1"/>
</dbReference>
<dbReference type="Pfam" id="PF07715">
    <property type="entry name" value="Plug"/>
    <property type="match status" value="1"/>
</dbReference>
<evidence type="ECO:0000259" key="11">
    <source>
        <dbReference type="Pfam" id="PF00593"/>
    </source>
</evidence>
<dbReference type="Pfam" id="PF00593">
    <property type="entry name" value="TonB_dep_Rec_b-barrel"/>
    <property type="match status" value="1"/>
</dbReference>
<dbReference type="Gene3D" id="2.60.40.1120">
    <property type="entry name" value="Carboxypeptidase-like, regulatory domain"/>
    <property type="match status" value="1"/>
</dbReference>
<comment type="similarity">
    <text evidence="8 9">Belongs to the TonB-dependent receptor family.</text>
</comment>
<dbReference type="STRING" id="946077.W5A_02155"/>
<keyword evidence="2 8" id="KW-0813">Transport</keyword>
<keyword evidence="10" id="KW-0732">Signal</keyword>
<evidence type="ECO:0000256" key="9">
    <source>
        <dbReference type="RuleBase" id="RU003357"/>
    </source>
</evidence>
<dbReference type="Gene3D" id="2.40.170.20">
    <property type="entry name" value="TonB-dependent receptor, beta-barrel domain"/>
    <property type="match status" value="1"/>
</dbReference>
<dbReference type="InterPro" id="IPR037066">
    <property type="entry name" value="Plug_dom_sf"/>
</dbReference>
<dbReference type="OrthoDB" id="9768177at2"/>
<protein>
    <submittedName>
        <fullName evidence="13">TonB-dependent outer membrane receptor</fullName>
    </submittedName>
</protein>
<keyword evidence="13" id="KW-0675">Receptor</keyword>
<evidence type="ECO:0000256" key="7">
    <source>
        <dbReference type="ARBA" id="ARBA00023237"/>
    </source>
</evidence>
<keyword evidence="7 8" id="KW-0998">Cell outer membrane</keyword>
<keyword evidence="6 8" id="KW-0472">Membrane</keyword>
<feature type="domain" description="TonB-dependent receptor-like beta-barrel" evidence="11">
    <location>
        <begin position="386"/>
        <end position="768"/>
    </location>
</feature>
<evidence type="ECO:0000256" key="3">
    <source>
        <dbReference type="ARBA" id="ARBA00022452"/>
    </source>
</evidence>
<dbReference type="InterPro" id="IPR012910">
    <property type="entry name" value="Plug_dom"/>
</dbReference>
<dbReference type="GO" id="GO:0009279">
    <property type="term" value="C:cell outer membrane"/>
    <property type="evidence" value="ECO:0007669"/>
    <property type="project" value="UniProtKB-SubCell"/>
</dbReference>
<dbReference type="NCBIfam" id="TIGR04056">
    <property type="entry name" value="OMP_RagA_SusC"/>
    <property type="match status" value="1"/>
</dbReference>
<evidence type="ECO:0000256" key="6">
    <source>
        <dbReference type="ARBA" id="ARBA00023136"/>
    </source>
</evidence>
<dbReference type="Pfam" id="PF13715">
    <property type="entry name" value="CarbopepD_reg_2"/>
    <property type="match status" value="1"/>
</dbReference>
<accession>I0WK72</accession>
<evidence type="ECO:0000256" key="8">
    <source>
        <dbReference type="PROSITE-ProRule" id="PRU01360"/>
    </source>
</evidence>
<evidence type="ECO:0000256" key="2">
    <source>
        <dbReference type="ARBA" id="ARBA00022448"/>
    </source>
</evidence>
<evidence type="ECO:0000256" key="1">
    <source>
        <dbReference type="ARBA" id="ARBA00004571"/>
    </source>
</evidence>
<keyword evidence="3 8" id="KW-1134">Transmembrane beta strand</keyword>
<comment type="subcellular location">
    <subcellularLocation>
        <location evidence="1 8">Cell outer membrane</location>
        <topology evidence="1 8">Multi-pass membrane protein</topology>
    </subcellularLocation>
</comment>
<dbReference type="EMBL" id="AJJU01000002">
    <property type="protein sequence ID" value="EID76788.1"/>
    <property type="molecule type" value="Genomic_DNA"/>
</dbReference>
<feature type="signal peptide" evidence="10">
    <location>
        <begin position="1"/>
        <end position="21"/>
    </location>
</feature>
<gene>
    <name evidence="13" type="ORF">W5A_02155</name>
</gene>
<organism evidence="13 14">
    <name type="scientific">Imtechella halotolerans K1</name>
    <dbReference type="NCBI Taxonomy" id="946077"/>
    <lineage>
        <taxon>Bacteria</taxon>
        <taxon>Pseudomonadati</taxon>
        <taxon>Bacteroidota</taxon>
        <taxon>Flavobacteriia</taxon>
        <taxon>Flavobacteriales</taxon>
        <taxon>Flavobacteriaceae</taxon>
        <taxon>Imtechella</taxon>
    </lineage>
</organism>
<dbReference type="InterPro" id="IPR036942">
    <property type="entry name" value="Beta-barrel_TonB_sf"/>
</dbReference>
<dbReference type="eggNOG" id="COG4206">
    <property type="taxonomic scope" value="Bacteria"/>
</dbReference>
<dbReference type="RefSeq" id="WP_008236908.1">
    <property type="nucleotide sequence ID" value="NZ_AJJU01000002.1"/>
</dbReference>
<dbReference type="PROSITE" id="PS52016">
    <property type="entry name" value="TONB_DEPENDENT_REC_3"/>
    <property type="match status" value="1"/>
</dbReference>
<name>I0WK72_9FLAO</name>
<dbReference type="Proteomes" id="UP000005938">
    <property type="component" value="Unassembled WGS sequence"/>
</dbReference>
<keyword evidence="14" id="KW-1185">Reference proteome</keyword>
<evidence type="ECO:0000256" key="10">
    <source>
        <dbReference type="SAM" id="SignalP"/>
    </source>
</evidence>
<dbReference type="NCBIfam" id="TIGR04057">
    <property type="entry name" value="SusC_RagA_signa"/>
    <property type="match status" value="1"/>
</dbReference>
<keyword evidence="4 8" id="KW-0812">Transmembrane</keyword>
<sequence>MKAINQLSLFLILCMSLGMSAQNIINGVVTDKITGSPLPGVNVVIKGTTTGTSTDFDGKYQIEAKPGNILVFSYIGFASTEVSVQNSKIINVALEEDAQQLGEVVLIGYGTATKKDLTGSVDKVSTEDFNKGAITSPEQLLAAKTAGVRITSGSGQAGSGAQILIRAGSSLNASNNPLIVVDGVPLDVDKSGLNSINPNDIADFTILKDASATAIFGSRASNGVIMITTKKGQMDSPLQFELQTRIGYSQIDQQVEMLSASQFRDIINASGNPKAALMGNENTNWQDLIYRNAISSFHDLSVSRGYKNANFRSSIGFTNQDGILKTDNFKRTSFSFNYDQRLLENHLKVTLNTKGSVSENRNANQGAIGAAVAFDPTQSVYENNAYGGYFEWLQNDGTPQRLATRNPLSLLLQNYDRGQTNRSISNIILDYKFHFLPEMRVNFNTGYDYSVQRGDVYIPKTAASNYINENAYGFTSTYENINKSRFMDAYLNYVKELESIDSRIDVTAGYSYQHFYRHGRFENSNLQGENRNTDNGLSSENWLESYFGRLFITHKGKYSITATLRNDRSSRFSEKNRNGYFPSAAIAWNISEETFLNEYKTVNNLKLRIGWGVSGQQEIGDFGYLSVYTLGNDRARYQIGNNFIYTYRPEGYDSNVKWEETTTYNAGIDYGLWNNRVSGSIDAYIKKTKDLLNFIPLPAGSNLENALTTNIGEMDSRGLEISINTIPVMNDNFRWDFNLNGTFQHREITKLTLNDDPSFPGTPTGGISGGVGNNIQIHSTGYNPSAFYVFQQVYDTNGRPLEGVYNDTNGDGNINDADKYRYKNPDPDFYFGISSNLTYKNFDWSFTFRGSLGNYMYNNVSSSNGYKNSMFIGAGNYITNASTSLLQTNFVNAQFFSDYYIENASFLKLDNMTFGYNFDLNKTQMRLFITGQNLFTLTNYSGLDPEIPNGIDNNIYPKPRNFLAGLNVTF</sequence>
<dbReference type="SUPFAM" id="SSF49464">
    <property type="entry name" value="Carboxypeptidase regulatory domain-like"/>
    <property type="match status" value="1"/>
</dbReference>